<protein>
    <recommendedName>
        <fullName evidence="10">PAS domain S-box protein</fullName>
    </recommendedName>
</protein>
<dbReference type="NCBIfam" id="TIGR00229">
    <property type="entry name" value="sensory_box"/>
    <property type="match status" value="2"/>
</dbReference>
<dbReference type="KEGG" id="fax:FUAX_27220"/>
<dbReference type="InterPro" id="IPR013656">
    <property type="entry name" value="PAS_4"/>
</dbReference>
<evidence type="ECO:0000256" key="1">
    <source>
        <dbReference type="ARBA" id="ARBA00022801"/>
    </source>
</evidence>
<feature type="transmembrane region" description="Helical" evidence="4">
    <location>
        <begin position="12"/>
        <end position="34"/>
    </location>
</feature>
<dbReference type="Pfam" id="PF07228">
    <property type="entry name" value="SpoIIE"/>
    <property type="match status" value="1"/>
</dbReference>
<dbReference type="CDD" id="cd00130">
    <property type="entry name" value="PAS"/>
    <property type="match status" value="2"/>
</dbReference>
<evidence type="ECO:0000256" key="4">
    <source>
        <dbReference type="SAM" id="Phobius"/>
    </source>
</evidence>
<gene>
    <name evidence="8" type="ORF">FUAX_27220</name>
</gene>
<dbReference type="InterPro" id="IPR003660">
    <property type="entry name" value="HAMP_dom"/>
</dbReference>
<organism evidence="8 9">
    <name type="scientific">Fulvitalea axinellae</name>
    <dbReference type="NCBI Taxonomy" id="1182444"/>
    <lineage>
        <taxon>Bacteria</taxon>
        <taxon>Pseudomonadati</taxon>
        <taxon>Bacteroidota</taxon>
        <taxon>Cytophagia</taxon>
        <taxon>Cytophagales</taxon>
        <taxon>Persicobacteraceae</taxon>
        <taxon>Fulvitalea</taxon>
    </lineage>
</organism>
<feature type="transmembrane region" description="Helical" evidence="4">
    <location>
        <begin position="302"/>
        <end position="324"/>
    </location>
</feature>
<dbReference type="InterPro" id="IPR035965">
    <property type="entry name" value="PAS-like_dom_sf"/>
</dbReference>
<dbReference type="Proteomes" id="UP001348817">
    <property type="component" value="Chromosome"/>
</dbReference>
<dbReference type="Gene3D" id="3.30.450.20">
    <property type="entry name" value="PAS domain"/>
    <property type="match status" value="2"/>
</dbReference>
<evidence type="ECO:0000313" key="9">
    <source>
        <dbReference type="Proteomes" id="UP001348817"/>
    </source>
</evidence>
<dbReference type="GO" id="GO:0016791">
    <property type="term" value="F:phosphatase activity"/>
    <property type="evidence" value="ECO:0007669"/>
    <property type="project" value="TreeGrafter"/>
</dbReference>
<dbReference type="InterPro" id="IPR013655">
    <property type="entry name" value="PAS_fold_3"/>
</dbReference>
<evidence type="ECO:0000313" key="8">
    <source>
        <dbReference type="EMBL" id="BDD10290.1"/>
    </source>
</evidence>
<dbReference type="GO" id="GO:0016020">
    <property type="term" value="C:membrane"/>
    <property type="evidence" value="ECO:0007669"/>
    <property type="project" value="InterPro"/>
</dbReference>
<evidence type="ECO:0000259" key="5">
    <source>
        <dbReference type="PROSITE" id="PS50112"/>
    </source>
</evidence>
<accession>A0AAU9DCZ6</accession>
<dbReference type="PROSITE" id="PS50112">
    <property type="entry name" value="PAS"/>
    <property type="match status" value="2"/>
</dbReference>
<dbReference type="RefSeq" id="WP_338391857.1">
    <property type="nucleotide sequence ID" value="NZ_AP025314.1"/>
</dbReference>
<dbReference type="InterPro" id="IPR000014">
    <property type="entry name" value="PAS"/>
</dbReference>
<feature type="domain" description="PAS" evidence="5">
    <location>
        <begin position="764"/>
        <end position="818"/>
    </location>
</feature>
<keyword evidence="4" id="KW-1133">Transmembrane helix</keyword>
<dbReference type="PANTHER" id="PTHR43156:SF9">
    <property type="entry name" value="HAMP DOMAIN-CONTAINING PROTEIN"/>
    <property type="match status" value="1"/>
</dbReference>
<evidence type="ECO:0000259" key="6">
    <source>
        <dbReference type="PROSITE" id="PS50113"/>
    </source>
</evidence>
<keyword evidence="2" id="KW-0175">Coiled coil</keyword>
<dbReference type="Gene3D" id="3.30.450.40">
    <property type="match status" value="1"/>
</dbReference>
<keyword evidence="4" id="KW-0472">Membrane</keyword>
<dbReference type="PROSITE" id="PS50885">
    <property type="entry name" value="HAMP"/>
    <property type="match status" value="1"/>
</dbReference>
<dbReference type="CDD" id="cd06225">
    <property type="entry name" value="HAMP"/>
    <property type="match status" value="1"/>
</dbReference>
<reference evidence="8 9" key="1">
    <citation type="submission" date="2021-12" db="EMBL/GenBank/DDBJ databases">
        <title>Genome sequencing of bacteria with rrn-lacking chromosome and rrn-plasmid.</title>
        <authorList>
            <person name="Anda M."/>
            <person name="Iwasaki W."/>
        </authorList>
    </citation>
    <scope>NUCLEOTIDE SEQUENCE [LARGE SCALE GENOMIC DNA]</scope>
    <source>
        <strain evidence="8 9">DSM 100852</strain>
    </source>
</reference>
<dbReference type="SMART" id="SM00091">
    <property type="entry name" value="PAS"/>
    <property type="match status" value="2"/>
</dbReference>
<dbReference type="SUPFAM" id="SSF55781">
    <property type="entry name" value="GAF domain-like"/>
    <property type="match status" value="1"/>
</dbReference>
<dbReference type="SUPFAM" id="SSF55785">
    <property type="entry name" value="PYP-like sensor domain (PAS domain)"/>
    <property type="match status" value="2"/>
</dbReference>
<evidence type="ECO:0008006" key="10">
    <source>
        <dbReference type="Google" id="ProtNLM"/>
    </source>
</evidence>
<dbReference type="InterPro" id="IPR036457">
    <property type="entry name" value="PPM-type-like_dom_sf"/>
</dbReference>
<feature type="domain" description="PAS" evidence="5">
    <location>
        <begin position="639"/>
        <end position="687"/>
    </location>
</feature>
<dbReference type="AlphaFoldDB" id="A0AAU9DCZ6"/>
<dbReference type="PANTHER" id="PTHR43156">
    <property type="entry name" value="STAGE II SPORULATION PROTEIN E-RELATED"/>
    <property type="match status" value="1"/>
</dbReference>
<dbReference type="GO" id="GO:0007165">
    <property type="term" value="P:signal transduction"/>
    <property type="evidence" value="ECO:0007669"/>
    <property type="project" value="InterPro"/>
</dbReference>
<dbReference type="InterPro" id="IPR001932">
    <property type="entry name" value="PPM-type_phosphatase-like_dom"/>
</dbReference>
<feature type="domain" description="PAC" evidence="6">
    <location>
        <begin position="713"/>
        <end position="764"/>
    </location>
</feature>
<dbReference type="PROSITE" id="PS50113">
    <property type="entry name" value="PAC"/>
    <property type="match status" value="1"/>
</dbReference>
<feature type="compositionally biased region" description="Basic and acidic residues" evidence="3">
    <location>
        <begin position="754"/>
        <end position="765"/>
    </location>
</feature>
<dbReference type="InterPro" id="IPR000700">
    <property type="entry name" value="PAS-assoc_C"/>
</dbReference>
<feature type="coiled-coil region" evidence="2">
    <location>
        <begin position="591"/>
        <end position="639"/>
    </location>
</feature>
<dbReference type="Pfam" id="PF13185">
    <property type="entry name" value="GAF_2"/>
    <property type="match status" value="1"/>
</dbReference>
<feature type="region of interest" description="Disordered" evidence="3">
    <location>
        <begin position="754"/>
        <end position="773"/>
    </location>
</feature>
<keyword evidence="1" id="KW-0378">Hydrolase</keyword>
<dbReference type="SMART" id="SM00304">
    <property type="entry name" value="HAMP"/>
    <property type="match status" value="1"/>
</dbReference>
<dbReference type="Gene3D" id="6.10.340.10">
    <property type="match status" value="1"/>
</dbReference>
<dbReference type="Pfam" id="PF08447">
    <property type="entry name" value="PAS_3"/>
    <property type="match status" value="1"/>
</dbReference>
<evidence type="ECO:0000259" key="7">
    <source>
        <dbReference type="PROSITE" id="PS50885"/>
    </source>
</evidence>
<sequence length="1143" mass="128277">MFGKIRIGGKIALAVTSVVIVAVVIVGVITVKFVRQNAKKQNVEMLQSVNALKSRWLEDFFKRKRTDLRRFLKDDELAEALDEMELADGDPTEIAYAKLALEEICNHLLGLETISATRLLDKDGNVVFEHFNEASNSKKTTIAKGAHRDLVAVSKGQLVFTKPIKSGKKFLVNTVGRVGLDDFHSDYHVVFTLDVTSVFDYISNKEGLGETGETMIAMESVDKAEILSPLRHAKASEVGNVYFNDGRNRGLQRSVKGGDGTGEYQDYRGKTVWGVWAHVPSVKWGIVTKIDKEEAEKPIEGLIWEFAIGGFFIAVLAICMAILFSRLLINPLLSLKDVLGLLAKGILPNKVPKKTDDEIGEMAKTVGDVVKSLKRTAEFAYRIGEGKYDADYNPQSKHDTLGTSLINMRDSIQASEARDKERNWIVLGVAEVGNILRQHDSLEVLGDEILEFITKKINAIQGAFYVVEEDGDRPVIDMKASYAYSKKKYLKAEFKFAEGLVGQAAAEQDMVLRTEVPEDYMHVTSGLLGDAKPSCILVVPLITEEKVYGVLELAGFERFDERSIKFVQEISLIIARTIFNIKVNARTVSLLNESRKMSDELREKQEILRQNAEEMQATQEELQMTNRRLEDQIEQVNMGQTRMQLLWENASEIVTIYEQDGTIRYVSPSVERIVGYGADELVGTHHVKHAIGEGKDAFARMFTELIERPNLPSSGQYAYERKDGDTVMMEATGVNRLSDPAVRGIIINSRDITERQRAEREERMRSKMQSLSENSPDLIARLDPEGNFFYINPTIETYTGETPNHYQKRGLNDVNLPEPIVNAWNALLGNVNESRGKIHEELAFPSLLGDRMTRVNAIPEFDETENIESVLLVSHDITEQKKIESEIKSKNKKITESINYASRIQDSILPNQQHLRNALPESFVLYKAKDVVSGDFPWFVEADGEIFIAAVDCTGHGVPGALISLIGYFLLNDIVTGKKIKEPGRILDLLDDAVTKTLRQDEEGAITKDGMDIALCRINKATGKVQFAGAHRPLYVIRNGELEQIKGDKFPIGGGKYRNQTHFTNHEVETSKGDAIYFCSDGFPDQFGGPLDRKFGPKRLRERILAHSAEPMDAQVRLLDQEWEEWKGDGRQTDDMLLIGIRF</sequence>
<dbReference type="InterPro" id="IPR029016">
    <property type="entry name" value="GAF-like_dom_sf"/>
</dbReference>
<dbReference type="EMBL" id="AP025314">
    <property type="protein sequence ID" value="BDD10290.1"/>
    <property type="molecule type" value="Genomic_DNA"/>
</dbReference>
<proteinExistence type="predicted"/>
<dbReference type="InterPro" id="IPR052016">
    <property type="entry name" value="Bact_Sigma-Reg"/>
</dbReference>
<evidence type="ECO:0000256" key="2">
    <source>
        <dbReference type="SAM" id="Coils"/>
    </source>
</evidence>
<name>A0AAU9DCZ6_9BACT</name>
<feature type="domain" description="HAMP" evidence="7">
    <location>
        <begin position="326"/>
        <end position="378"/>
    </location>
</feature>
<keyword evidence="4" id="KW-0812">Transmembrane</keyword>
<dbReference type="SMART" id="SM00331">
    <property type="entry name" value="PP2C_SIG"/>
    <property type="match status" value="1"/>
</dbReference>
<evidence type="ECO:0000256" key="3">
    <source>
        <dbReference type="SAM" id="MobiDB-lite"/>
    </source>
</evidence>
<keyword evidence="9" id="KW-1185">Reference proteome</keyword>
<dbReference type="InterPro" id="IPR003018">
    <property type="entry name" value="GAF"/>
</dbReference>
<dbReference type="Gene3D" id="3.60.40.10">
    <property type="entry name" value="PPM-type phosphatase domain"/>
    <property type="match status" value="1"/>
</dbReference>
<dbReference type="Pfam" id="PF08448">
    <property type="entry name" value="PAS_4"/>
    <property type="match status" value="1"/>
</dbReference>